<comment type="caution">
    <text evidence="11">The sequence shown here is derived from an EMBL/GenBank/DDBJ whole genome shotgun (WGS) entry which is preliminary data.</text>
</comment>
<comment type="subcellular location">
    <subcellularLocation>
        <location evidence="1">Golgi apparatus membrane</location>
        <topology evidence="1">Single-pass type II membrane protein</topology>
    </subcellularLocation>
</comment>
<evidence type="ECO:0000256" key="2">
    <source>
        <dbReference type="ARBA" id="ARBA00008124"/>
    </source>
</evidence>
<dbReference type="InterPro" id="IPR027417">
    <property type="entry name" value="P-loop_NTPase"/>
</dbReference>
<dbReference type="PANTHER" id="PTHR14647:SF87">
    <property type="entry name" value="PUTATIVE-RELATED"/>
    <property type="match status" value="1"/>
</dbReference>
<dbReference type="PANTHER" id="PTHR14647">
    <property type="entry name" value="GALACTOSE-3-O-SULFOTRANSFERASE"/>
    <property type="match status" value="1"/>
</dbReference>
<evidence type="ECO:0000256" key="6">
    <source>
        <dbReference type="ARBA" id="ARBA00022989"/>
    </source>
</evidence>
<keyword evidence="10" id="KW-0175">Coiled coil</keyword>
<keyword evidence="4" id="KW-0812">Transmembrane</keyword>
<dbReference type="GO" id="GO:0000139">
    <property type="term" value="C:Golgi membrane"/>
    <property type="evidence" value="ECO:0007669"/>
    <property type="project" value="UniProtKB-SubCell"/>
</dbReference>
<dbReference type="OrthoDB" id="514299at2759"/>
<keyword evidence="5" id="KW-0735">Signal-anchor</keyword>
<evidence type="ECO:0000256" key="9">
    <source>
        <dbReference type="ARBA" id="ARBA00023180"/>
    </source>
</evidence>
<proteinExistence type="inferred from homology"/>
<evidence type="ECO:0000256" key="4">
    <source>
        <dbReference type="ARBA" id="ARBA00022692"/>
    </source>
</evidence>
<evidence type="ECO:0000256" key="5">
    <source>
        <dbReference type="ARBA" id="ARBA00022968"/>
    </source>
</evidence>
<organism evidence="11 12">
    <name type="scientific">Brachionus calyciflorus</name>
    <dbReference type="NCBI Taxonomy" id="104777"/>
    <lineage>
        <taxon>Eukaryota</taxon>
        <taxon>Metazoa</taxon>
        <taxon>Spiralia</taxon>
        <taxon>Gnathifera</taxon>
        <taxon>Rotifera</taxon>
        <taxon>Eurotatoria</taxon>
        <taxon>Monogononta</taxon>
        <taxon>Pseudotrocha</taxon>
        <taxon>Ploima</taxon>
        <taxon>Brachionidae</taxon>
        <taxon>Brachionus</taxon>
    </lineage>
</organism>
<dbReference type="Proteomes" id="UP000663879">
    <property type="component" value="Unassembled WGS sequence"/>
</dbReference>
<reference evidence="11" key="1">
    <citation type="submission" date="2021-02" db="EMBL/GenBank/DDBJ databases">
        <authorList>
            <person name="Nowell W R."/>
        </authorList>
    </citation>
    <scope>NUCLEOTIDE SEQUENCE</scope>
    <source>
        <strain evidence="11">Ploen Becks lab</strain>
    </source>
</reference>
<keyword evidence="7" id="KW-0333">Golgi apparatus</keyword>
<dbReference type="Gene3D" id="3.40.50.300">
    <property type="entry name" value="P-loop containing nucleotide triphosphate hydrolases"/>
    <property type="match status" value="1"/>
</dbReference>
<dbReference type="GO" id="GO:0009247">
    <property type="term" value="P:glycolipid biosynthetic process"/>
    <property type="evidence" value="ECO:0007669"/>
    <property type="project" value="InterPro"/>
</dbReference>
<keyword evidence="3" id="KW-0808">Transferase</keyword>
<evidence type="ECO:0000256" key="8">
    <source>
        <dbReference type="ARBA" id="ARBA00023136"/>
    </source>
</evidence>
<keyword evidence="9" id="KW-0325">Glycoprotein</keyword>
<evidence type="ECO:0000313" key="12">
    <source>
        <dbReference type="Proteomes" id="UP000663879"/>
    </source>
</evidence>
<evidence type="ECO:0000313" key="11">
    <source>
        <dbReference type="EMBL" id="CAF1068886.1"/>
    </source>
</evidence>
<dbReference type="AlphaFoldDB" id="A0A814LQC3"/>
<dbReference type="EMBL" id="CAJNOC010006054">
    <property type="protein sequence ID" value="CAF1068886.1"/>
    <property type="molecule type" value="Genomic_DNA"/>
</dbReference>
<evidence type="ECO:0000256" key="10">
    <source>
        <dbReference type="SAM" id="Coils"/>
    </source>
</evidence>
<evidence type="ECO:0000256" key="1">
    <source>
        <dbReference type="ARBA" id="ARBA00004323"/>
    </source>
</evidence>
<sequence>MSKEELNIYFVKTHKTASSALQNVLIRLADKRNMRVINNLEREVKIVQEKNLTNKIFFIHGRHNKRVAELAFPRNNSLYITILRNPADQLMSSINYFVRLQDKKEEIIRNIQNESEIQLLGKKDEIYCFLRNSASYDLGLVDCAESYKASEESLIEKFKQDFDFVFLTEFFNEGLILLKRLLNLSYIDILCLSVNQGTKKKETQDRQWAEGIIKNVSNADVVLYNYYLKKYQTISILLKDEVNELKKQKELYEDKCTDGREQKYFYDNVPFVGYRLKKNLTDDLQNYCWKLLITEKEFLKYINDKSKKNWGFDS</sequence>
<dbReference type="GO" id="GO:0001733">
    <property type="term" value="F:galactosylceramide sulfotransferase activity"/>
    <property type="evidence" value="ECO:0007669"/>
    <property type="project" value="InterPro"/>
</dbReference>
<dbReference type="Pfam" id="PF06990">
    <property type="entry name" value="Gal-3-0_sulfotr"/>
    <property type="match status" value="1"/>
</dbReference>
<protein>
    <submittedName>
        <fullName evidence="11">Uncharacterized protein</fullName>
    </submittedName>
</protein>
<feature type="coiled-coil region" evidence="10">
    <location>
        <begin position="228"/>
        <end position="262"/>
    </location>
</feature>
<keyword evidence="12" id="KW-1185">Reference proteome</keyword>
<gene>
    <name evidence="11" type="ORF">OXX778_LOCUS19635</name>
</gene>
<keyword evidence="6" id="KW-1133">Transmembrane helix</keyword>
<evidence type="ECO:0000256" key="7">
    <source>
        <dbReference type="ARBA" id="ARBA00023034"/>
    </source>
</evidence>
<accession>A0A814LQC3</accession>
<evidence type="ECO:0000256" key="3">
    <source>
        <dbReference type="ARBA" id="ARBA00022679"/>
    </source>
</evidence>
<name>A0A814LQC3_9BILA</name>
<comment type="similarity">
    <text evidence="2">Belongs to the galactose-3-O-sulfotransferase family.</text>
</comment>
<keyword evidence="8" id="KW-0472">Membrane</keyword>
<dbReference type="InterPro" id="IPR009729">
    <property type="entry name" value="Gal-3-0_sulfotransfrase"/>
</dbReference>